<feature type="domain" description="DNA polymerase alpha subunit B OB" evidence="4">
    <location>
        <begin position="92"/>
        <end position="179"/>
    </location>
</feature>
<dbReference type="AlphaFoldDB" id="A8PSA5"/>
<gene>
    <name evidence="5" type="ORF">MGL_0222</name>
</gene>
<dbReference type="RefSeq" id="XP_001732447.1">
    <property type="nucleotide sequence ID" value="XM_001732395.1"/>
</dbReference>
<accession>A8PSA5</accession>
<protein>
    <recommendedName>
        <fullName evidence="4">DNA polymerase alpha subunit B OB domain-containing protein</fullName>
    </recommendedName>
</protein>
<dbReference type="Proteomes" id="UP000008837">
    <property type="component" value="Unassembled WGS sequence"/>
</dbReference>
<dbReference type="InterPro" id="IPR054300">
    <property type="entry name" value="OB_DPOA2"/>
</dbReference>
<evidence type="ECO:0000259" key="4">
    <source>
        <dbReference type="Pfam" id="PF22062"/>
    </source>
</evidence>
<dbReference type="InterPro" id="IPR016722">
    <property type="entry name" value="DNA_pol_alpha_bsu"/>
</dbReference>
<reference evidence="5 6" key="1">
    <citation type="journal article" date="2007" name="Proc. Natl. Acad. Sci. U.S.A.">
        <title>Dandruff-associated Malassezia genomes reveal convergent and divergent virulence traits shared with plant and human fungal pathogens.</title>
        <authorList>
            <person name="Xu J."/>
            <person name="Saunders C.W."/>
            <person name="Hu P."/>
            <person name="Grant R.A."/>
            <person name="Boekhout T."/>
            <person name="Kuramae E.E."/>
            <person name="Kronstad J.W."/>
            <person name="Deangelis Y.M."/>
            <person name="Reeder N.L."/>
            <person name="Johnstone K.R."/>
            <person name="Leland M."/>
            <person name="Fieno A.M."/>
            <person name="Begley W.M."/>
            <person name="Sun Y."/>
            <person name="Lacey M.P."/>
            <person name="Chaudhary T."/>
            <person name="Keough T."/>
            <person name="Chu L."/>
            <person name="Sears R."/>
            <person name="Yuan B."/>
            <person name="Dawson T.L.Jr."/>
        </authorList>
    </citation>
    <scope>NUCLEOTIDE SEQUENCE [LARGE SCALE GENOMIC DNA]</scope>
    <source>
        <strain evidence="6">ATCC MYA-4612 / CBS 7966</strain>
    </source>
</reference>
<evidence type="ECO:0000256" key="2">
    <source>
        <dbReference type="ARBA" id="ARBA00023242"/>
    </source>
</evidence>
<dbReference type="GO" id="GO:0005658">
    <property type="term" value="C:alpha DNA polymerase:primase complex"/>
    <property type="evidence" value="ECO:0007669"/>
    <property type="project" value="TreeGrafter"/>
</dbReference>
<dbReference type="PANTHER" id="PTHR23061:SF12">
    <property type="entry name" value="DNA POLYMERASE ALPHA SUBUNIT B"/>
    <property type="match status" value="1"/>
</dbReference>
<comment type="caution">
    <text evidence="5">The sequence shown here is derived from an EMBL/GenBank/DDBJ whole genome shotgun (WGS) entry which is preliminary data.</text>
</comment>
<comment type="subcellular location">
    <subcellularLocation>
        <location evidence="1">Nucleus</location>
    </subcellularLocation>
</comment>
<dbReference type="VEuPathDB" id="FungiDB:MGL_0222"/>
<evidence type="ECO:0000313" key="6">
    <source>
        <dbReference type="Proteomes" id="UP000008837"/>
    </source>
</evidence>
<proteinExistence type="predicted"/>
<name>A8PSA5_MALGO</name>
<feature type="region of interest" description="Disordered" evidence="3">
    <location>
        <begin position="1"/>
        <end position="29"/>
    </location>
</feature>
<dbReference type="KEGG" id="mgl:MGL_0222"/>
<dbReference type="InParanoid" id="A8PSA5"/>
<evidence type="ECO:0000256" key="3">
    <source>
        <dbReference type="SAM" id="MobiDB-lite"/>
    </source>
</evidence>
<dbReference type="EMBL" id="AAYY01000001">
    <property type="protein sequence ID" value="EDP45233.1"/>
    <property type="molecule type" value="Genomic_DNA"/>
</dbReference>
<dbReference type="Pfam" id="PF22062">
    <property type="entry name" value="OB_DPOA2"/>
    <property type="match status" value="1"/>
</dbReference>
<evidence type="ECO:0000256" key="1">
    <source>
        <dbReference type="ARBA" id="ARBA00004123"/>
    </source>
</evidence>
<keyword evidence="2" id="KW-0539">Nucleus</keyword>
<dbReference type="GeneID" id="5856753"/>
<sequence length="254" mass="28477">MDDLSSLLGASPSQGGNETSWNETGHEERTWKTNLSVAETYHEQMPSTWTPAYWQGRTPPTAPRVALAVSTDLKQWNYRYMFEKKGERSLELDTRLGEMGDVIQQAFGLSKDWDDPTIPSQESVYTVGRICARLDPPSMRGKSSVDADGPSSLKLTMSNLMLETSRMVGNGQRVPLVIDAKCRIHYAWTDATAQASNVLGLFPGMIVGMKGRNGSGHRFVAEELFIVRRHSYLSEPTYASHLHFHTQRHNVVNF</sequence>
<keyword evidence="6" id="KW-1185">Reference proteome</keyword>
<dbReference type="GO" id="GO:0006270">
    <property type="term" value="P:DNA replication initiation"/>
    <property type="evidence" value="ECO:0007669"/>
    <property type="project" value="TreeGrafter"/>
</dbReference>
<evidence type="ECO:0000313" key="5">
    <source>
        <dbReference type="EMBL" id="EDP45233.1"/>
    </source>
</evidence>
<dbReference type="OMA" id="HEERTWK"/>
<dbReference type="OrthoDB" id="336885at2759"/>
<feature type="compositionally biased region" description="Polar residues" evidence="3">
    <location>
        <begin position="11"/>
        <end position="23"/>
    </location>
</feature>
<dbReference type="PANTHER" id="PTHR23061">
    <property type="entry name" value="DNA POLYMERASE 2 ALPHA 70 KDA SUBUNIT"/>
    <property type="match status" value="1"/>
</dbReference>
<dbReference type="STRING" id="425265.A8PSA5"/>
<organism evidence="5 6">
    <name type="scientific">Malassezia globosa (strain ATCC MYA-4612 / CBS 7966)</name>
    <name type="common">Dandruff-associated fungus</name>
    <dbReference type="NCBI Taxonomy" id="425265"/>
    <lineage>
        <taxon>Eukaryota</taxon>
        <taxon>Fungi</taxon>
        <taxon>Dikarya</taxon>
        <taxon>Basidiomycota</taxon>
        <taxon>Ustilaginomycotina</taxon>
        <taxon>Malasseziomycetes</taxon>
        <taxon>Malasseziales</taxon>
        <taxon>Malasseziaceae</taxon>
        <taxon>Malassezia</taxon>
    </lineage>
</organism>